<dbReference type="HAMAP" id="MF_00097">
    <property type="entry name" value="TMP_synthase"/>
    <property type="match status" value="1"/>
</dbReference>
<dbReference type="InterPro" id="IPR022998">
    <property type="entry name" value="ThiamineP_synth_TenI"/>
</dbReference>
<evidence type="ECO:0000313" key="14">
    <source>
        <dbReference type="Proteomes" id="UP000199236"/>
    </source>
</evidence>
<feature type="binding site" evidence="9">
    <location>
        <begin position="130"/>
        <end position="132"/>
    </location>
    <ligand>
        <name>2-[(2R,5Z)-2-carboxy-4-methylthiazol-5(2H)-ylidene]ethyl phosphate</name>
        <dbReference type="ChEBI" id="CHEBI:62899"/>
    </ligand>
</feature>
<dbReference type="GO" id="GO:0009228">
    <property type="term" value="P:thiamine biosynthetic process"/>
    <property type="evidence" value="ECO:0007669"/>
    <property type="project" value="UniProtKB-KW"/>
</dbReference>
<dbReference type="GO" id="GO:0005737">
    <property type="term" value="C:cytoplasm"/>
    <property type="evidence" value="ECO:0007669"/>
    <property type="project" value="TreeGrafter"/>
</dbReference>
<dbReference type="EMBL" id="FOVR01000002">
    <property type="protein sequence ID" value="SFN97657.1"/>
    <property type="molecule type" value="Genomic_DNA"/>
</dbReference>
<keyword evidence="5 9" id="KW-0784">Thiamine biosynthesis</keyword>
<dbReference type="NCBIfam" id="TIGR00693">
    <property type="entry name" value="thiE"/>
    <property type="match status" value="1"/>
</dbReference>
<evidence type="ECO:0000313" key="13">
    <source>
        <dbReference type="EMBL" id="SFN97657.1"/>
    </source>
</evidence>
<evidence type="ECO:0000256" key="5">
    <source>
        <dbReference type="ARBA" id="ARBA00022977"/>
    </source>
</evidence>
<keyword evidence="4 9" id="KW-0460">Magnesium</keyword>
<dbReference type="InterPro" id="IPR036206">
    <property type="entry name" value="ThiamineP_synth_sf"/>
</dbReference>
<evidence type="ECO:0000256" key="8">
    <source>
        <dbReference type="ARBA" id="ARBA00047883"/>
    </source>
</evidence>
<dbReference type="GO" id="GO:0000287">
    <property type="term" value="F:magnesium ion binding"/>
    <property type="evidence" value="ECO:0007669"/>
    <property type="project" value="UniProtKB-UniRule"/>
</dbReference>
<evidence type="ECO:0000256" key="10">
    <source>
        <dbReference type="RuleBase" id="RU003826"/>
    </source>
</evidence>
<dbReference type="InterPro" id="IPR034291">
    <property type="entry name" value="TMP_synthase"/>
</dbReference>
<dbReference type="STRING" id="655353.SAMN04488056_102576"/>
<dbReference type="EC" id="2.5.1.3" evidence="9"/>
<keyword evidence="3 9" id="KW-0479">Metal-binding</keyword>
<evidence type="ECO:0000259" key="12">
    <source>
        <dbReference type="Pfam" id="PF02581"/>
    </source>
</evidence>
<dbReference type="AlphaFoldDB" id="A0A1I5DEW2"/>
<feature type="binding site" evidence="9">
    <location>
        <position position="62"/>
    </location>
    <ligand>
        <name>4-amino-2-methyl-5-(diphosphooxymethyl)pyrimidine</name>
        <dbReference type="ChEBI" id="CHEBI:57841"/>
    </ligand>
</feature>
<dbReference type="InterPro" id="IPR013785">
    <property type="entry name" value="Aldolase_TIM"/>
</dbReference>
<comment type="pathway">
    <text evidence="1 9 11">Cofactor biosynthesis; thiamine diphosphate biosynthesis; thiamine phosphate from 4-amino-2-methyl-5-diphosphomethylpyrimidine and 4-methyl-5-(2-phosphoethyl)-thiazole: step 1/1.</text>
</comment>
<feature type="binding site" evidence="9">
    <location>
        <position position="133"/>
    </location>
    <ligand>
        <name>4-amino-2-methyl-5-(diphosphooxymethyl)pyrimidine</name>
        <dbReference type="ChEBI" id="CHEBI:57841"/>
    </ligand>
</feature>
<feature type="binding site" evidence="9">
    <location>
        <position position="161"/>
    </location>
    <ligand>
        <name>2-[(2R,5Z)-2-carboxy-4-methylthiazol-5(2H)-ylidene]ethyl phosphate</name>
        <dbReference type="ChEBI" id="CHEBI:62899"/>
    </ligand>
</feature>
<evidence type="ECO:0000256" key="9">
    <source>
        <dbReference type="HAMAP-Rule" id="MF_00097"/>
    </source>
</evidence>
<comment type="similarity">
    <text evidence="9 10">Belongs to the thiamine-phosphate synthase family.</text>
</comment>
<comment type="function">
    <text evidence="9">Condenses 4-methyl-5-(beta-hydroxyethyl)thiazole monophosphate (THZ-P) and 2-methyl-4-amino-5-hydroxymethyl pyrimidine pyrophosphate (HMP-PP) to form thiamine monophosphate (TMP).</text>
</comment>
<dbReference type="GO" id="GO:0009229">
    <property type="term" value="P:thiamine diphosphate biosynthetic process"/>
    <property type="evidence" value="ECO:0007669"/>
    <property type="project" value="UniProtKB-UniRule"/>
</dbReference>
<dbReference type="OrthoDB" id="9810880at2"/>
<evidence type="ECO:0000256" key="4">
    <source>
        <dbReference type="ARBA" id="ARBA00022842"/>
    </source>
</evidence>
<dbReference type="RefSeq" id="WP_090070169.1">
    <property type="nucleotide sequence ID" value="NZ_FOVR01000002.1"/>
</dbReference>
<feature type="binding site" evidence="9">
    <location>
        <position position="82"/>
    </location>
    <ligand>
        <name>Mg(2+)</name>
        <dbReference type="ChEBI" id="CHEBI:18420"/>
    </ligand>
</feature>
<sequence>MNLSVYFVTPHNPDDSLVLAALKGGASIIQLRDKTAPDDVLIAQATRLNKLAQDYGVPFIINDRINVALESGAAGLHMGQSDGDPVAMRKALGPDKILGLSIENEDQLAIAAALPEGTLDYIGCGPVRATLSKKNHATPIGLETMGRIARAAPFPCVGIGGVKLADIPRVKAEGCAGLAIVSAISQAPDPEAATLELVDAWEAA</sequence>
<feature type="domain" description="Thiamine phosphate synthase/TenI" evidence="12">
    <location>
        <begin position="5"/>
        <end position="184"/>
    </location>
</feature>
<dbReference type="Proteomes" id="UP000199236">
    <property type="component" value="Unassembled WGS sequence"/>
</dbReference>
<feature type="binding site" evidence="9">
    <location>
        <begin position="30"/>
        <end position="34"/>
    </location>
    <ligand>
        <name>4-amino-2-methyl-5-(diphosphooxymethyl)pyrimidine</name>
        <dbReference type="ChEBI" id="CHEBI:57841"/>
    </ligand>
</feature>
<feature type="binding site" evidence="9">
    <location>
        <position position="101"/>
    </location>
    <ligand>
        <name>4-amino-2-methyl-5-(diphosphooxymethyl)pyrimidine</name>
        <dbReference type="ChEBI" id="CHEBI:57841"/>
    </ligand>
</feature>
<comment type="catalytic activity">
    <reaction evidence="6 9 10">
        <text>4-methyl-5-(2-phosphooxyethyl)-thiazole + 4-amino-2-methyl-5-(diphosphooxymethyl)pyrimidine + H(+) = thiamine phosphate + diphosphate</text>
        <dbReference type="Rhea" id="RHEA:22328"/>
        <dbReference type="ChEBI" id="CHEBI:15378"/>
        <dbReference type="ChEBI" id="CHEBI:33019"/>
        <dbReference type="ChEBI" id="CHEBI:37575"/>
        <dbReference type="ChEBI" id="CHEBI:57841"/>
        <dbReference type="ChEBI" id="CHEBI:58296"/>
        <dbReference type="EC" id="2.5.1.3"/>
    </reaction>
</comment>
<feature type="binding site" evidence="9">
    <location>
        <begin position="181"/>
        <end position="182"/>
    </location>
    <ligand>
        <name>2-[(2R,5Z)-2-carboxy-4-methylthiazol-5(2H)-ylidene]ethyl phosphate</name>
        <dbReference type="ChEBI" id="CHEBI:62899"/>
    </ligand>
</feature>
<name>A0A1I5DEW2_9HYPH</name>
<feature type="binding site" evidence="9">
    <location>
        <position position="63"/>
    </location>
    <ligand>
        <name>Mg(2+)</name>
        <dbReference type="ChEBI" id="CHEBI:18420"/>
    </ligand>
</feature>
<proteinExistence type="inferred from homology"/>
<dbReference type="Gene3D" id="3.20.20.70">
    <property type="entry name" value="Aldolase class I"/>
    <property type="match status" value="1"/>
</dbReference>
<dbReference type="PANTHER" id="PTHR20857:SF15">
    <property type="entry name" value="THIAMINE-PHOSPHATE SYNTHASE"/>
    <property type="match status" value="1"/>
</dbReference>
<dbReference type="SUPFAM" id="SSF51391">
    <property type="entry name" value="Thiamin phosphate synthase"/>
    <property type="match status" value="1"/>
</dbReference>
<dbReference type="GO" id="GO:0004789">
    <property type="term" value="F:thiamine-phosphate diphosphorylase activity"/>
    <property type="evidence" value="ECO:0007669"/>
    <property type="project" value="UniProtKB-UniRule"/>
</dbReference>
<dbReference type="CDD" id="cd00564">
    <property type="entry name" value="TMP_TenI"/>
    <property type="match status" value="1"/>
</dbReference>
<accession>A0A1I5DEW2</accession>
<evidence type="ECO:0000256" key="2">
    <source>
        <dbReference type="ARBA" id="ARBA00022679"/>
    </source>
</evidence>
<dbReference type="UniPathway" id="UPA00060">
    <property type="reaction ID" value="UER00141"/>
</dbReference>
<reference evidence="13 14" key="1">
    <citation type="submission" date="2016-10" db="EMBL/GenBank/DDBJ databases">
        <authorList>
            <person name="de Groot N.N."/>
        </authorList>
    </citation>
    <scope>NUCLEOTIDE SEQUENCE [LARGE SCALE GENOMIC DNA]</scope>
    <source>
        <strain evidence="13 14">CGMCC 1.9157</strain>
    </source>
</reference>
<comment type="cofactor">
    <cofactor evidence="9">
        <name>Mg(2+)</name>
        <dbReference type="ChEBI" id="CHEBI:18420"/>
    </cofactor>
    <text evidence="9">Binds 1 Mg(2+) ion per subunit.</text>
</comment>
<evidence type="ECO:0000256" key="1">
    <source>
        <dbReference type="ARBA" id="ARBA00005165"/>
    </source>
</evidence>
<protein>
    <recommendedName>
        <fullName evidence="9">Thiamine-phosphate synthase</fullName>
        <shortName evidence="9">TP synthase</shortName>
        <shortName evidence="9">TPS</shortName>
        <ecNumber evidence="9">2.5.1.3</ecNumber>
    </recommendedName>
    <alternativeName>
        <fullName evidence="9">Thiamine-phosphate pyrophosphorylase</fullName>
        <shortName evidence="9">TMP pyrophosphorylase</shortName>
        <shortName evidence="9">TMP-PPase</shortName>
    </alternativeName>
</protein>
<evidence type="ECO:0000256" key="7">
    <source>
        <dbReference type="ARBA" id="ARBA00047851"/>
    </source>
</evidence>
<keyword evidence="2 9" id="KW-0808">Transferase</keyword>
<dbReference type="PANTHER" id="PTHR20857">
    <property type="entry name" value="THIAMINE-PHOSPHATE PYROPHOSPHORYLASE"/>
    <property type="match status" value="1"/>
</dbReference>
<comment type="catalytic activity">
    <reaction evidence="8 9 10">
        <text>2-[(2R,5Z)-2-carboxy-4-methylthiazol-5(2H)-ylidene]ethyl phosphate + 4-amino-2-methyl-5-(diphosphooxymethyl)pyrimidine + 2 H(+) = thiamine phosphate + CO2 + diphosphate</text>
        <dbReference type="Rhea" id="RHEA:47844"/>
        <dbReference type="ChEBI" id="CHEBI:15378"/>
        <dbReference type="ChEBI" id="CHEBI:16526"/>
        <dbReference type="ChEBI" id="CHEBI:33019"/>
        <dbReference type="ChEBI" id="CHEBI:37575"/>
        <dbReference type="ChEBI" id="CHEBI:57841"/>
        <dbReference type="ChEBI" id="CHEBI:62899"/>
        <dbReference type="EC" id="2.5.1.3"/>
    </reaction>
</comment>
<comment type="catalytic activity">
    <reaction evidence="7 9 10">
        <text>2-(2-carboxy-4-methylthiazol-5-yl)ethyl phosphate + 4-amino-2-methyl-5-(diphosphooxymethyl)pyrimidine + 2 H(+) = thiamine phosphate + CO2 + diphosphate</text>
        <dbReference type="Rhea" id="RHEA:47848"/>
        <dbReference type="ChEBI" id="CHEBI:15378"/>
        <dbReference type="ChEBI" id="CHEBI:16526"/>
        <dbReference type="ChEBI" id="CHEBI:33019"/>
        <dbReference type="ChEBI" id="CHEBI:37575"/>
        <dbReference type="ChEBI" id="CHEBI:57841"/>
        <dbReference type="ChEBI" id="CHEBI:62890"/>
        <dbReference type="EC" id="2.5.1.3"/>
    </reaction>
</comment>
<evidence type="ECO:0000256" key="3">
    <source>
        <dbReference type="ARBA" id="ARBA00022723"/>
    </source>
</evidence>
<organism evidence="13 14">
    <name type="scientific">Cohaesibacter marisflavi</name>
    <dbReference type="NCBI Taxonomy" id="655353"/>
    <lineage>
        <taxon>Bacteria</taxon>
        <taxon>Pseudomonadati</taxon>
        <taxon>Pseudomonadota</taxon>
        <taxon>Alphaproteobacteria</taxon>
        <taxon>Hyphomicrobiales</taxon>
        <taxon>Cohaesibacteraceae</taxon>
    </lineage>
</organism>
<keyword evidence="14" id="KW-1185">Reference proteome</keyword>
<dbReference type="Pfam" id="PF02581">
    <property type="entry name" value="TMP-TENI"/>
    <property type="match status" value="1"/>
</dbReference>
<gene>
    <name evidence="9" type="primary">thiE</name>
    <name evidence="13" type="ORF">SAMN04488056_102576</name>
</gene>
<evidence type="ECO:0000256" key="6">
    <source>
        <dbReference type="ARBA" id="ARBA00047334"/>
    </source>
</evidence>
<evidence type="ECO:0000256" key="11">
    <source>
        <dbReference type="RuleBase" id="RU004253"/>
    </source>
</evidence>